<feature type="domain" description="Ionotropic glutamate receptor C-terminal" evidence="4">
    <location>
        <begin position="50"/>
        <end position="271"/>
    </location>
</feature>
<evidence type="ECO:0000313" key="6">
    <source>
        <dbReference type="Proteomes" id="UP001428290"/>
    </source>
</evidence>
<reference evidence="5 6" key="1">
    <citation type="submission" date="2024-02" db="EMBL/GenBank/DDBJ databases">
        <title>Herpetosiphon gulosus NBRC 112829.</title>
        <authorList>
            <person name="Ichikawa N."/>
            <person name="Katano-Makiyama Y."/>
            <person name="Hidaka K."/>
        </authorList>
    </citation>
    <scope>NUCLEOTIDE SEQUENCE [LARGE SCALE GENOMIC DNA]</scope>
    <source>
        <strain evidence="5 6">NBRC 112829</strain>
    </source>
</reference>
<sequence length="277" mass="29871">MKRLNVVALLSLLLVVLGACGAESATPTTAPTTASTTAPVAGKIDLGGREVSIAVENLYPPFNYINPQTGKGEGWDYDAWAAICAELNCKPVFKETSWEGMIQAVGNGQFDAAADGITITPERAEQVAFSDGYIQISQRLLVRNDETRFTSMDEFAKTEFRLGTQTGTSNYETAKGLLDEARIQGFETFPFAVAALINGDVDAVIMDETAGQGYVGNNSDQLKLVGDPIKSDQLGFIFPKNSDLVEPVNAALKALRENGKLAELEKKYFGPDFKLPE</sequence>
<accession>A0ABP9WZJ0</accession>
<evidence type="ECO:0000259" key="3">
    <source>
        <dbReference type="SMART" id="SM00062"/>
    </source>
</evidence>
<feature type="domain" description="Solute-binding protein family 3/N-terminal" evidence="3">
    <location>
        <begin position="50"/>
        <end position="272"/>
    </location>
</feature>
<dbReference type="Gene3D" id="3.40.190.10">
    <property type="entry name" value="Periplasmic binding protein-like II"/>
    <property type="match status" value="2"/>
</dbReference>
<feature type="chain" id="PRO_5046807466" evidence="2">
    <location>
        <begin position="22"/>
        <end position="277"/>
    </location>
</feature>
<evidence type="ECO:0000256" key="1">
    <source>
        <dbReference type="ARBA" id="ARBA00022729"/>
    </source>
</evidence>
<evidence type="ECO:0000256" key="2">
    <source>
        <dbReference type="SAM" id="SignalP"/>
    </source>
</evidence>
<dbReference type="PROSITE" id="PS51257">
    <property type="entry name" value="PROKAR_LIPOPROTEIN"/>
    <property type="match status" value="1"/>
</dbReference>
<organism evidence="5 6">
    <name type="scientific">Herpetosiphon gulosus</name>
    <dbReference type="NCBI Taxonomy" id="1973496"/>
    <lineage>
        <taxon>Bacteria</taxon>
        <taxon>Bacillati</taxon>
        <taxon>Chloroflexota</taxon>
        <taxon>Chloroflexia</taxon>
        <taxon>Herpetosiphonales</taxon>
        <taxon>Herpetosiphonaceae</taxon>
        <taxon>Herpetosiphon</taxon>
    </lineage>
</organism>
<feature type="signal peptide" evidence="2">
    <location>
        <begin position="1"/>
        <end position="21"/>
    </location>
</feature>
<keyword evidence="1 2" id="KW-0732">Signal</keyword>
<dbReference type="EMBL" id="BAABRU010000007">
    <property type="protein sequence ID" value="GAA5528601.1"/>
    <property type="molecule type" value="Genomic_DNA"/>
</dbReference>
<dbReference type="SUPFAM" id="SSF53850">
    <property type="entry name" value="Periplasmic binding protein-like II"/>
    <property type="match status" value="1"/>
</dbReference>
<dbReference type="PANTHER" id="PTHR35936:SF19">
    <property type="entry name" value="AMINO-ACID-BINDING PROTEIN YXEM-RELATED"/>
    <property type="match status" value="1"/>
</dbReference>
<dbReference type="PANTHER" id="PTHR35936">
    <property type="entry name" value="MEMBRANE-BOUND LYTIC MUREIN TRANSGLYCOSYLASE F"/>
    <property type="match status" value="1"/>
</dbReference>
<name>A0ABP9WZJ0_9CHLR</name>
<comment type="caution">
    <text evidence="5">The sequence shown here is derived from an EMBL/GenBank/DDBJ whole genome shotgun (WGS) entry which is preliminary data.</text>
</comment>
<keyword evidence="6" id="KW-1185">Reference proteome</keyword>
<evidence type="ECO:0000259" key="4">
    <source>
        <dbReference type="SMART" id="SM00079"/>
    </source>
</evidence>
<dbReference type="SMART" id="SM00062">
    <property type="entry name" value="PBPb"/>
    <property type="match status" value="1"/>
</dbReference>
<dbReference type="InterPro" id="IPR001320">
    <property type="entry name" value="Iontro_rcpt_C"/>
</dbReference>
<protein>
    <submittedName>
        <fullName evidence="5">Glutamine-binding periplasmic protein</fullName>
    </submittedName>
</protein>
<dbReference type="RefSeq" id="WP_345722214.1">
    <property type="nucleotide sequence ID" value="NZ_BAABRU010000007.1"/>
</dbReference>
<dbReference type="Proteomes" id="UP001428290">
    <property type="component" value="Unassembled WGS sequence"/>
</dbReference>
<dbReference type="Pfam" id="PF00497">
    <property type="entry name" value="SBP_bac_3"/>
    <property type="match status" value="1"/>
</dbReference>
<evidence type="ECO:0000313" key="5">
    <source>
        <dbReference type="EMBL" id="GAA5528601.1"/>
    </source>
</evidence>
<dbReference type="InterPro" id="IPR001638">
    <property type="entry name" value="Solute-binding_3/MltF_N"/>
</dbReference>
<dbReference type="SMART" id="SM00079">
    <property type="entry name" value="PBPe"/>
    <property type="match status" value="1"/>
</dbReference>
<proteinExistence type="predicted"/>
<gene>
    <name evidence="5" type="primary">glnH_2</name>
    <name evidence="5" type="ORF">Hgul01_02403</name>
</gene>